<evidence type="ECO:0000256" key="3">
    <source>
        <dbReference type="ARBA" id="ARBA00022741"/>
    </source>
</evidence>
<dbReference type="InterPro" id="IPR000924">
    <property type="entry name" value="Glu/Gln-tRNA-synth"/>
</dbReference>
<evidence type="ECO:0000313" key="11">
    <source>
        <dbReference type="Proteomes" id="UP000017548"/>
    </source>
</evidence>
<evidence type="ECO:0000256" key="4">
    <source>
        <dbReference type="ARBA" id="ARBA00022833"/>
    </source>
</evidence>
<proteinExistence type="inferred from homology"/>
<feature type="domain" description="Glutamyl/glutaminyl-tRNA synthetase class Ib catalytic" evidence="9">
    <location>
        <begin position="18"/>
        <end position="250"/>
    </location>
</feature>
<keyword evidence="1 7" id="KW-0436">Ligase</keyword>
<feature type="binding site" evidence="7">
    <location>
        <position position="181"/>
    </location>
    <ligand>
        <name>L-glutamate</name>
        <dbReference type="ChEBI" id="CHEBI:29985"/>
    </ligand>
</feature>
<dbReference type="NCBIfam" id="TIGR03838">
    <property type="entry name" value="queuosine_YadB"/>
    <property type="match status" value="1"/>
</dbReference>
<keyword evidence="6 7" id="KW-0030">Aminoacyl-tRNA synthetase</keyword>
<comment type="function">
    <text evidence="7">Catalyzes the tRNA-independent activation of glutamate in presence of ATP and the subsequent transfer of glutamate onto a tRNA(Asp). Glutamate is transferred on the 2-amino-5-(4,5-dihydroxy-2-cyclopenten-1-yl) moiety of the queuosine in the wobble position of the QUC anticodon.</text>
</comment>
<dbReference type="InterPro" id="IPR020058">
    <property type="entry name" value="Glu/Gln-tRNA-synth_Ib_cat-dom"/>
</dbReference>
<evidence type="ECO:0000256" key="2">
    <source>
        <dbReference type="ARBA" id="ARBA00022723"/>
    </source>
</evidence>
<dbReference type="InterPro" id="IPR049940">
    <property type="entry name" value="GluQ/Sye"/>
</dbReference>
<keyword evidence="8" id="KW-0648">Protein biosynthesis</keyword>
<dbReference type="NCBIfam" id="NF004314">
    <property type="entry name" value="PRK05710.1-3"/>
    <property type="match status" value="1"/>
</dbReference>
<dbReference type="InterPro" id="IPR022380">
    <property type="entry name" value="Glu-Q_tRNA(Asp)_Synthase"/>
</dbReference>
<keyword evidence="2 7" id="KW-0479">Metal-binding</keyword>
<dbReference type="PANTHER" id="PTHR43311">
    <property type="entry name" value="GLUTAMATE--TRNA LIGASE"/>
    <property type="match status" value="1"/>
</dbReference>
<dbReference type="PANTHER" id="PTHR43311:SF1">
    <property type="entry name" value="GLUTAMYL-Q TRNA(ASP) SYNTHETASE"/>
    <property type="match status" value="1"/>
</dbReference>
<keyword evidence="11" id="KW-1185">Reference proteome</keyword>
<dbReference type="EMBL" id="AXZL01000062">
    <property type="protein sequence ID" value="ESE41539.1"/>
    <property type="molecule type" value="Genomic_DNA"/>
</dbReference>
<dbReference type="EC" id="6.1.1.-" evidence="7"/>
<evidence type="ECO:0000256" key="6">
    <source>
        <dbReference type="ARBA" id="ARBA00023146"/>
    </source>
</evidence>
<evidence type="ECO:0000256" key="8">
    <source>
        <dbReference type="RuleBase" id="RU363037"/>
    </source>
</evidence>
<comment type="similarity">
    <text evidence="7">Belongs to the class-I aminoacyl-tRNA synthetase family. GluQ subfamily.</text>
</comment>
<feature type="binding site" evidence="7">
    <location>
        <position position="112"/>
    </location>
    <ligand>
        <name>Zn(2+)</name>
        <dbReference type="ChEBI" id="CHEBI:29105"/>
    </ligand>
</feature>
<dbReference type="SUPFAM" id="SSF52374">
    <property type="entry name" value="Nucleotidylyl transferase"/>
    <property type="match status" value="1"/>
</dbReference>
<feature type="binding site" evidence="7">
    <location>
        <position position="128"/>
    </location>
    <ligand>
        <name>Zn(2+)</name>
        <dbReference type="ChEBI" id="CHEBI:29105"/>
    </ligand>
</feature>
<evidence type="ECO:0000256" key="1">
    <source>
        <dbReference type="ARBA" id="ARBA00022598"/>
    </source>
</evidence>
<dbReference type="Proteomes" id="UP000017548">
    <property type="component" value="Unassembled WGS sequence"/>
</dbReference>
<dbReference type="HAMAP" id="MF_01428">
    <property type="entry name" value="Glu_Q_tRNA_synth"/>
    <property type="match status" value="1"/>
</dbReference>
<name>A0ABN0PNB2_9GAMM</name>
<evidence type="ECO:0000256" key="7">
    <source>
        <dbReference type="HAMAP-Rule" id="MF_01428"/>
    </source>
</evidence>
<feature type="binding site" evidence="7">
    <location>
        <position position="110"/>
    </location>
    <ligand>
        <name>Zn(2+)</name>
        <dbReference type="ChEBI" id="CHEBI:29105"/>
    </ligand>
</feature>
<dbReference type="Gene3D" id="3.40.50.620">
    <property type="entry name" value="HUPs"/>
    <property type="match status" value="1"/>
</dbReference>
<feature type="short sequence motif" description="'HIGH' region" evidence="7">
    <location>
        <begin position="21"/>
        <end position="31"/>
    </location>
</feature>
<feature type="short sequence motif" description="'KMSKS' region" evidence="7">
    <location>
        <begin position="237"/>
        <end position="241"/>
    </location>
</feature>
<comment type="caution">
    <text evidence="10">The sequence shown here is derived from an EMBL/GenBank/DDBJ whole genome shotgun (WGS) entry which is preliminary data.</text>
</comment>
<dbReference type="InterPro" id="IPR014729">
    <property type="entry name" value="Rossmann-like_a/b/a_fold"/>
</dbReference>
<evidence type="ECO:0000256" key="5">
    <source>
        <dbReference type="ARBA" id="ARBA00022840"/>
    </source>
</evidence>
<comment type="cofactor">
    <cofactor evidence="7">
        <name>Zn(2+)</name>
        <dbReference type="ChEBI" id="CHEBI:29105"/>
    </cofactor>
    <text evidence="7">Binds 1 zinc ion per subunit.</text>
</comment>
<gene>
    <name evidence="7" type="primary">gluQ</name>
    <name evidence="10" type="ORF">SHD_1781</name>
</gene>
<feature type="binding site" evidence="7">
    <location>
        <position position="199"/>
    </location>
    <ligand>
        <name>L-glutamate</name>
        <dbReference type="ChEBI" id="CHEBI:29985"/>
    </ligand>
</feature>
<dbReference type="Pfam" id="PF00749">
    <property type="entry name" value="tRNA-synt_1c"/>
    <property type="match status" value="1"/>
</dbReference>
<organism evidence="10 11">
    <name type="scientific">Shewanella decolorationis S12</name>
    <dbReference type="NCBI Taxonomy" id="1353536"/>
    <lineage>
        <taxon>Bacteria</taxon>
        <taxon>Pseudomonadati</taxon>
        <taxon>Pseudomonadota</taxon>
        <taxon>Gammaproteobacteria</taxon>
        <taxon>Alteromonadales</taxon>
        <taxon>Shewanellaceae</taxon>
        <taxon>Shewanella</taxon>
    </lineage>
</organism>
<keyword evidence="3 7" id="KW-0547">Nucleotide-binding</keyword>
<protein>
    <recommendedName>
        <fullName evidence="7">Glutamyl-Q tRNA(Asp) synthetase</fullName>
        <shortName evidence="7">Glu-Q-RSs</shortName>
        <ecNumber evidence="7">6.1.1.-</ecNumber>
    </recommendedName>
</protein>
<dbReference type="PRINTS" id="PR00987">
    <property type="entry name" value="TRNASYNTHGLU"/>
</dbReference>
<feature type="binding site" evidence="7">
    <location>
        <begin position="18"/>
        <end position="22"/>
    </location>
    <ligand>
        <name>L-glutamate</name>
        <dbReference type="ChEBI" id="CHEBI:29985"/>
    </ligand>
</feature>
<keyword evidence="4 7" id="KW-0862">Zinc</keyword>
<reference evidence="10 11" key="1">
    <citation type="journal article" date="2013" name="Genome Announc.">
        <title>Draft Genome Sequence of Shewanella decolorationis S12, a Dye-Degrading Bacterium Isolated from a Wastewater Treatment Plant.</title>
        <authorList>
            <person name="Xu M."/>
            <person name="Fang Y."/>
            <person name="Liu J."/>
            <person name="Chen X."/>
            <person name="Sun G."/>
            <person name="Guo J."/>
            <person name="Hua Z."/>
            <person name="Tu Q."/>
            <person name="Wu L."/>
            <person name="Zhou J."/>
            <person name="Liu X."/>
        </authorList>
    </citation>
    <scope>NUCLEOTIDE SEQUENCE [LARGE SCALE GENOMIC DNA]</scope>
    <source>
        <strain evidence="10 11">S12</strain>
    </source>
</reference>
<feature type="binding site" evidence="7">
    <location>
        <position position="54"/>
    </location>
    <ligand>
        <name>L-glutamate</name>
        <dbReference type="ChEBI" id="CHEBI:29985"/>
    </ligand>
</feature>
<evidence type="ECO:0000313" key="10">
    <source>
        <dbReference type="EMBL" id="ESE41539.1"/>
    </source>
</evidence>
<sequence>MMATHSSNTSALHPYVGRFAPSPSGALHFGSLIAALGSYLRARSLGGKWLIRVEDIDPPREVPGAADDILRTLEAYGFEWDDTVLYQSARTEAYQAKLDELLAEDNAYFCQCSRKQIQAMGGIYDGRCHQLATPYQSGAIRIVNRPQVAEFSDNLMGKVVVDHAFAAEDFIIKRSDGLYAYQLAVVLDDAYQGITEVVRGYDLIEASCRQLSLYQTFGLSAPQWLHLPLACLTPGFKLSKQNHAQAIDKQHPQASLNAALSFLGQAPVEPTAAPQMLAQAVAQFQLSAIPKQREILITP</sequence>
<keyword evidence="5 7" id="KW-0067">ATP-binding</keyword>
<evidence type="ECO:0000259" key="9">
    <source>
        <dbReference type="Pfam" id="PF00749"/>
    </source>
</evidence>
<feature type="binding site" evidence="7">
    <location>
        <position position="124"/>
    </location>
    <ligand>
        <name>Zn(2+)</name>
        <dbReference type="ChEBI" id="CHEBI:29105"/>
    </ligand>
</feature>
<dbReference type="GO" id="GO:0016874">
    <property type="term" value="F:ligase activity"/>
    <property type="evidence" value="ECO:0007669"/>
    <property type="project" value="UniProtKB-KW"/>
</dbReference>
<accession>A0ABN0PNB2</accession>
<feature type="binding site" evidence="7">
    <location>
        <position position="240"/>
    </location>
    <ligand>
        <name>ATP</name>
        <dbReference type="ChEBI" id="CHEBI:30616"/>
    </ligand>
</feature>